<dbReference type="GO" id="GO:0000310">
    <property type="term" value="F:xanthine phosphoribosyltransferase activity"/>
    <property type="evidence" value="ECO:0007669"/>
    <property type="project" value="UniProtKB-UniRule"/>
</dbReference>
<feature type="binding site" evidence="5">
    <location>
        <begin position="128"/>
        <end position="132"/>
    </location>
    <ligand>
        <name>5-phospho-alpha-D-ribose 1-diphosphate</name>
        <dbReference type="ChEBI" id="CHEBI:58017"/>
    </ligand>
</feature>
<dbReference type="GO" id="GO:0006166">
    <property type="term" value="P:purine ribonucleoside salvage"/>
    <property type="evidence" value="ECO:0007669"/>
    <property type="project" value="UniProtKB-KW"/>
</dbReference>
<feature type="binding site" evidence="5">
    <location>
        <position position="20"/>
    </location>
    <ligand>
        <name>xanthine</name>
        <dbReference type="ChEBI" id="CHEBI:17712"/>
    </ligand>
</feature>
<dbReference type="GO" id="GO:0032265">
    <property type="term" value="P:XMP salvage"/>
    <property type="evidence" value="ECO:0007669"/>
    <property type="project" value="UniProtKB-UniRule"/>
</dbReference>
<keyword evidence="4 5" id="KW-0660">Purine salvage</keyword>
<dbReference type="InterPro" id="IPR010079">
    <property type="entry name" value="Xanthine_PRibTrfase"/>
</dbReference>
<gene>
    <name evidence="5" type="primary">xpt</name>
    <name evidence="8" type="ORF">FHS16_003092</name>
</gene>
<evidence type="ECO:0000256" key="4">
    <source>
        <dbReference type="ARBA" id="ARBA00022726"/>
    </source>
</evidence>
<organism evidence="8 9">
    <name type="scientific">Paenibacillus endophyticus</name>
    <dbReference type="NCBI Taxonomy" id="1294268"/>
    <lineage>
        <taxon>Bacteria</taxon>
        <taxon>Bacillati</taxon>
        <taxon>Bacillota</taxon>
        <taxon>Bacilli</taxon>
        <taxon>Bacillales</taxon>
        <taxon>Paenibacillaceae</taxon>
        <taxon>Paenibacillus</taxon>
    </lineage>
</organism>
<dbReference type="EMBL" id="JACHXW010000008">
    <property type="protein sequence ID" value="MBB3153033.1"/>
    <property type="molecule type" value="Genomic_DNA"/>
</dbReference>
<dbReference type="Pfam" id="PF00156">
    <property type="entry name" value="Pribosyltran"/>
    <property type="match status" value="1"/>
</dbReference>
<feature type="binding site" evidence="5">
    <location>
        <position position="156"/>
    </location>
    <ligand>
        <name>xanthine</name>
        <dbReference type="ChEBI" id="CHEBI:17712"/>
    </ligand>
</feature>
<dbReference type="HAMAP" id="MF_01184">
    <property type="entry name" value="XPRTase"/>
    <property type="match status" value="1"/>
</dbReference>
<evidence type="ECO:0000313" key="8">
    <source>
        <dbReference type="EMBL" id="MBB3153033.1"/>
    </source>
</evidence>
<dbReference type="NCBIfam" id="TIGR01744">
    <property type="entry name" value="XPRTase"/>
    <property type="match status" value="1"/>
</dbReference>
<protein>
    <recommendedName>
        <fullName evidence="5 6">Xanthine phosphoribosyltransferase</fullName>
        <shortName evidence="5">XPRTase</shortName>
        <ecNumber evidence="5 6">2.4.2.22</ecNumber>
    </recommendedName>
</protein>
<keyword evidence="3 5" id="KW-0808">Transferase</keyword>
<dbReference type="SUPFAM" id="SSF53271">
    <property type="entry name" value="PRTase-like"/>
    <property type="match status" value="1"/>
</dbReference>
<dbReference type="PANTHER" id="PTHR43864:SF1">
    <property type="entry name" value="XANTHINE PHOSPHORIBOSYLTRANSFERASE"/>
    <property type="match status" value="1"/>
</dbReference>
<dbReference type="RefSeq" id="WP_183563840.1">
    <property type="nucleotide sequence ID" value="NZ_CBCSLB010000015.1"/>
</dbReference>
<keyword evidence="9" id="KW-1185">Reference proteome</keyword>
<dbReference type="InterPro" id="IPR000836">
    <property type="entry name" value="PRTase_dom"/>
</dbReference>
<evidence type="ECO:0000256" key="5">
    <source>
        <dbReference type="HAMAP-Rule" id="MF_01184"/>
    </source>
</evidence>
<comment type="similarity">
    <text evidence="5">Belongs to the purine/pyrimidine phosphoribosyltransferase family. Xpt subfamily.</text>
</comment>
<evidence type="ECO:0000259" key="7">
    <source>
        <dbReference type="Pfam" id="PF00156"/>
    </source>
</evidence>
<dbReference type="Proteomes" id="UP000518605">
    <property type="component" value="Unassembled WGS sequence"/>
</dbReference>
<dbReference type="CDD" id="cd06223">
    <property type="entry name" value="PRTases_typeI"/>
    <property type="match status" value="1"/>
</dbReference>
<evidence type="ECO:0000256" key="2">
    <source>
        <dbReference type="ARBA" id="ARBA00022676"/>
    </source>
</evidence>
<name>A0A7W5C8E7_9BACL</name>
<dbReference type="InterPro" id="IPR050118">
    <property type="entry name" value="Pur/Pyrimidine_PRTase"/>
</dbReference>
<comment type="subcellular location">
    <subcellularLocation>
        <location evidence="5">Cytoplasm</location>
    </subcellularLocation>
</comment>
<keyword evidence="2 5" id="KW-0328">Glycosyltransferase</keyword>
<sequence>MKQLEQKIIEEGIVLNENVLKVDSFLNHQVDPQLMYSIGQTFAALFEAQKITKVLTLESSGIAPAVMAALQMNVPLVFARKRKSLTLKDDLYTESIFSFTKQEESEVTVSRKFITAEDRVLIIDDFLANGDAALGLAKIVEQAQASVAGIGIVIEKAFQPGRNKLVELGYLVHSLARIASLSEGKATFVADPNRTDRSV</sequence>
<dbReference type="UniPathway" id="UPA00602">
    <property type="reaction ID" value="UER00658"/>
</dbReference>
<feature type="binding site" evidence="5">
    <location>
        <position position="27"/>
    </location>
    <ligand>
        <name>xanthine</name>
        <dbReference type="ChEBI" id="CHEBI:17712"/>
    </ligand>
</feature>
<comment type="pathway">
    <text evidence="5">Purine metabolism; XMP biosynthesis via salvage pathway; XMP from xanthine: step 1/1.</text>
</comment>
<dbReference type="AlphaFoldDB" id="A0A7W5C8E7"/>
<evidence type="ECO:0000256" key="3">
    <source>
        <dbReference type="ARBA" id="ARBA00022679"/>
    </source>
</evidence>
<feature type="domain" description="Phosphoribosyltransferase" evidence="7">
    <location>
        <begin position="43"/>
        <end position="157"/>
    </location>
</feature>
<evidence type="ECO:0000256" key="1">
    <source>
        <dbReference type="ARBA" id="ARBA00022490"/>
    </source>
</evidence>
<reference evidence="8 9" key="1">
    <citation type="submission" date="2020-08" db="EMBL/GenBank/DDBJ databases">
        <title>Genomic Encyclopedia of Type Strains, Phase III (KMG-III): the genomes of soil and plant-associated and newly described type strains.</title>
        <authorList>
            <person name="Whitman W."/>
        </authorList>
    </citation>
    <scope>NUCLEOTIDE SEQUENCE [LARGE SCALE GENOMIC DNA]</scope>
    <source>
        <strain evidence="8 9">CECT 8234</strain>
    </source>
</reference>
<comment type="caution">
    <text evidence="8">The sequence shown here is derived from an EMBL/GenBank/DDBJ whole genome shotgun (WGS) entry which is preliminary data.</text>
</comment>
<dbReference type="GO" id="GO:0046110">
    <property type="term" value="P:xanthine metabolic process"/>
    <property type="evidence" value="ECO:0007669"/>
    <property type="project" value="UniProtKB-UniRule"/>
</dbReference>
<evidence type="ECO:0000256" key="6">
    <source>
        <dbReference type="NCBIfam" id="TIGR01744"/>
    </source>
</evidence>
<comment type="function">
    <text evidence="5">Converts the preformed base xanthine, a product of nucleic acid breakdown, to xanthosine 5'-monophosphate (XMP), so it can be reused for RNA or DNA synthesis.</text>
</comment>
<dbReference type="InterPro" id="IPR029057">
    <property type="entry name" value="PRTase-like"/>
</dbReference>
<evidence type="ECO:0000313" key="9">
    <source>
        <dbReference type="Proteomes" id="UP000518605"/>
    </source>
</evidence>
<keyword evidence="1 5" id="KW-0963">Cytoplasm</keyword>
<comment type="catalytic activity">
    <reaction evidence="5">
        <text>XMP + diphosphate = xanthine + 5-phospho-alpha-D-ribose 1-diphosphate</text>
        <dbReference type="Rhea" id="RHEA:10800"/>
        <dbReference type="ChEBI" id="CHEBI:17712"/>
        <dbReference type="ChEBI" id="CHEBI:33019"/>
        <dbReference type="ChEBI" id="CHEBI:57464"/>
        <dbReference type="ChEBI" id="CHEBI:58017"/>
        <dbReference type="EC" id="2.4.2.22"/>
    </reaction>
</comment>
<proteinExistence type="inferred from homology"/>
<dbReference type="PANTHER" id="PTHR43864">
    <property type="entry name" value="HYPOXANTHINE/GUANINE PHOSPHORIBOSYLTRANSFERASE"/>
    <property type="match status" value="1"/>
</dbReference>
<dbReference type="NCBIfam" id="NF006671">
    <property type="entry name" value="PRK09219.1"/>
    <property type="match status" value="1"/>
</dbReference>
<comment type="subunit">
    <text evidence="5">Homodimer.</text>
</comment>
<dbReference type="EC" id="2.4.2.22" evidence="5 6"/>
<accession>A0A7W5C8E7</accession>
<dbReference type="Gene3D" id="3.40.50.2020">
    <property type="match status" value="1"/>
</dbReference>
<dbReference type="GO" id="GO:0005737">
    <property type="term" value="C:cytoplasm"/>
    <property type="evidence" value="ECO:0007669"/>
    <property type="project" value="UniProtKB-SubCell"/>
</dbReference>